<name>A0A2G8SSE9_9APHY</name>
<feature type="compositionally biased region" description="Basic and acidic residues" evidence="1">
    <location>
        <begin position="118"/>
        <end position="129"/>
    </location>
</feature>
<feature type="signal peptide" evidence="2">
    <location>
        <begin position="1"/>
        <end position="18"/>
    </location>
</feature>
<feature type="region of interest" description="Disordered" evidence="1">
    <location>
        <begin position="24"/>
        <end position="48"/>
    </location>
</feature>
<evidence type="ECO:0000256" key="1">
    <source>
        <dbReference type="SAM" id="MobiDB-lite"/>
    </source>
</evidence>
<dbReference type="AlphaFoldDB" id="A0A2G8SSE9"/>
<comment type="caution">
    <text evidence="3">The sequence shown here is derived from an EMBL/GenBank/DDBJ whole genome shotgun (WGS) entry which is preliminary data.</text>
</comment>
<organism evidence="3 4">
    <name type="scientific">Ganoderma sinense ZZ0214-1</name>
    <dbReference type="NCBI Taxonomy" id="1077348"/>
    <lineage>
        <taxon>Eukaryota</taxon>
        <taxon>Fungi</taxon>
        <taxon>Dikarya</taxon>
        <taxon>Basidiomycota</taxon>
        <taxon>Agaricomycotina</taxon>
        <taxon>Agaricomycetes</taxon>
        <taxon>Polyporales</taxon>
        <taxon>Polyporaceae</taxon>
        <taxon>Ganoderma</taxon>
    </lineage>
</organism>
<sequence length="229" mass="26006">MFTKTTLFKFALVPLAAATVLSDSASATPATQLEVRGDAPDPSGGGKWSNKANCECAWDKDHVPEIVKPCKETVWRVGERQKVVWEKKGDDDWKHDEPKKHNGTDGKDWGYGEDEDKDKDGKDWDDGKDHKRRPCKTRLFLRKGEAKPFVILAENFDVKAGFVEVTVPNVFHGEDYRVTLVLARDDRPELESCSDKFKIVKDEKYWHKDCKDECKPEDGKDKDGKDGGY</sequence>
<evidence type="ECO:0000313" key="3">
    <source>
        <dbReference type="EMBL" id="PIL36498.1"/>
    </source>
</evidence>
<dbReference type="Proteomes" id="UP000230002">
    <property type="component" value="Unassembled WGS sequence"/>
</dbReference>
<feature type="region of interest" description="Disordered" evidence="1">
    <location>
        <begin position="87"/>
        <end position="129"/>
    </location>
</feature>
<evidence type="ECO:0000313" key="4">
    <source>
        <dbReference type="Proteomes" id="UP000230002"/>
    </source>
</evidence>
<proteinExistence type="predicted"/>
<feature type="chain" id="PRO_5013916735" description="Phosphatidylglycerol/phosphatidylinositol transfer protein" evidence="2">
    <location>
        <begin position="19"/>
        <end position="229"/>
    </location>
</feature>
<gene>
    <name evidence="3" type="ORF">GSI_00187</name>
</gene>
<evidence type="ECO:0000256" key="2">
    <source>
        <dbReference type="SAM" id="SignalP"/>
    </source>
</evidence>
<feature type="compositionally biased region" description="Basic and acidic residues" evidence="1">
    <location>
        <begin position="87"/>
        <end position="110"/>
    </location>
</feature>
<protein>
    <recommendedName>
        <fullName evidence="5">Phosphatidylglycerol/phosphatidylinositol transfer protein</fullName>
    </recommendedName>
</protein>
<dbReference type="EMBL" id="AYKW01000001">
    <property type="protein sequence ID" value="PIL36498.1"/>
    <property type="molecule type" value="Genomic_DNA"/>
</dbReference>
<dbReference type="OrthoDB" id="2339190at2759"/>
<keyword evidence="4" id="KW-1185">Reference proteome</keyword>
<reference evidence="3 4" key="1">
    <citation type="journal article" date="2015" name="Sci. Rep.">
        <title>Chromosome-level genome map provides insights into diverse defense mechanisms in the medicinal fungus Ganoderma sinense.</title>
        <authorList>
            <person name="Zhu Y."/>
            <person name="Xu J."/>
            <person name="Sun C."/>
            <person name="Zhou S."/>
            <person name="Xu H."/>
            <person name="Nelson D.R."/>
            <person name="Qian J."/>
            <person name="Song J."/>
            <person name="Luo H."/>
            <person name="Xiang L."/>
            <person name="Li Y."/>
            <person name="Xu Z."/>
            <person name="Ji A."/>
            <person name="Wang L."/>
            <person name="Lu S."/>
            <person name="Hayward A."/>
            <person name="Sun W."/>
            <person name="Li X."/>
            <person name="Schwartz D.C."/>
            <person name="Wang Y."/>
            <person name="Chen S."/>
        </authorList>
    </citation>
    <scope>NUCLEOTIDE SEQUENCE [LARGE SCALE GENOMIC DNA]</scope>
    <source>
        <strain evidence="3 4">ZZ0214-1</strain>
    </source>
</reference>
<keyword evidence="2" id="KW-0732">Signal</keyword>
<evidence type="ECO:0008006" key="5">
    <source>
        <dbReference type="Google" id="ProtNLM"/>
    </source>
</evidence>
<accession>A0A2G8SSE9</accession>